<dbReference type="PANTHER" id="PTHR43448:SF2">
    <property type="entry name" value="PROTOHEME IX FARNESYLTRANSFERASE, MITOCHONDRIAL"/>
    <property type="match status" value="1"/>
</dbReference>
<dbReference type="InterPro" id="IPR006369">
    <property type="entry name" value="Protohaem_IX_farnesylTrfase"/>
</dbReference>
<evidence type="ECO:0000256" key="1">
    <source>
        <dbReference type="ARBA" id="ARBA00022679"/>
    </source>
</evidence>
<dbReference type="GO" id="GO:0016020">
    <property type="term" value="C:membrane"/>
    <property type="evidence" value="ECO:0007669"/>
    <property type="project" value="InterPro"/>
</dbReference>
<keyword evidence="2" id="KW-0472">Membrane</keyword>
<feature type="transmembrane region" description="Helical" evidence="2">
    <location>
        <begin position="69"/>
        <end position="87"/>
    </location>
</feature>
<name>G4TJE2_SERID</name>
<gene>
    <name evidence="3" type="ORF">PIIN_05378</name>
</gene>
<dbReference type="eggNOG" id="KOG1380">
    <property type="taxonomic scope" value="Eukaryota"/>
</dbReference>
<dbReference type="GO" id="GO:0008495">
    <property type="term" value="F:protoheme IX farnesyltransferase activity"/>
    <property type="evidence" value="ECO:0007669"/>
    <property type="project" value="InterPro"/>
</dbReference>
<keyword evidence="2" id="KW-1133">Transmembrane helix</keyword>
<dbReference type="GO" id="GO:0005739">
    <property type="term" value="C:mitochondrion"/>
    <property type="evidence" value="ECO:0007669"/>
    <property type="project" value="TreeGrafter"/>
</dbReference>
<reference evidence="3 4" key="1">
    <citation type="journal article" date="2011" name="PLoS Pathog.">
        <title>Endophytic Life Strategies Decoded by Genome and Transcriptome Analyses of the Mutualistic Root Symbiont Piriformospora indica.</title>
        <authorList>
            <person name="Zuccaro A."/>
            <person name="Lahrmann U."/>
            <person name="Guldener U."/>
            <person name="Langen G."/>
            <person name="Pfiffi S."/>
            <person name="Biedenkopf D."/>
            <person name="Wong P."/>
            <person name="Samans B."/>
            <person name="Grimm C."/>
            <person name="Basiewicz M."/>
            <person name="Murat C."/>
            <person name="Martin F."/>
            <person name="Kogel K.H."/>
        </authorList>
    </citation>
    <scope>NUCLEOTIDE SEQUENCE [LARGE SCALE GENOMIC DNA]</scope>
    <source>
        <strain evidence="3 4">DSM 11827</strain>
    </source>
</reference>
<accession>G4TJE2</accession>
<sequence length="113" mass="13010">MLTILDPKKNALVSLRHAIFLVFLSSFLVPLSGLTNWAFALTSLVPNAVLVHWSWKFYRFGGEKIARTLFAHSLWYLPVMLGLMMFHKRGMEWLEWLGLQSSEETEVKPVESS</sequence>
<keyword evidence="1" id="KW-0808">Transferase</keyword>
<organism evidence="3 4">
    <name type="scientific">Serendipita indica (strain DSM 11827)</name>
    <name type="common">Root endophyte fungus</name>
    <name type="synonym">Piriformospora indica</name>
    <dbReference type="NCBI Taxonomy" id="1109443"/>
    <lineage>
        <taxon>Eukaryota</taxon>
        <taxon>Fungi</taxon>
        <taxon>Dikarya</taxon>
        <taxon>Basidiomycota</taxon>
        <taxon>Agaricomycotina</taxon>
        <taxon>Agaricomycetes</taxon>
        <taxon>Sebacinales</taxon>
        <taxon>Serendipitaceae</taxon>
        <taxon>Serendipita</taxon>
    </lineage>
</organism>
<comment type="caution">
    <text evidence="3">The sequence shown here is derived from an EMBL/GenBank/DDBJ whole genome shotgun (WGS) entry which is preliminary data.</text>
</comment>
<dbReference type="HOGENOM" id="CLU_2134499_0_0_1"/>
<dbReference type="InParanoid" id="G4TJE2"/>
<feature type="transmembrane region" description="Helical" evidence="2">
    <location>
        <begin position="12"/>
        <end position="31"/>
    </location>
</feature>
<keyword evidence="4" id="KW-1185">Reference proteome</keyword>
<keyword evidence="2" id="KW-0812">Transmembrane</keyword>
<dbReference type="EMBL" id="CAFZ01000119">
    <property type="protein sequence ID" value="CCA71439.1"/>
    <property type="molecule type" value="Genomic_DNA"/>
</dbReference>
<proteinExistence type="predicted"/>
<feature type="transmembrane region" description="Helical" evidence="2">
    <location>
        <begin position="37"/>
        <end position="57"/>
    </location>
</feature>
<evidence type="ECO:0000256" key="2">
    <source>
        <dbReference type="SAM" id="Phobius"/>
    </source>
</evidence>
<dbReference type="STRING" id="1109443.G4TJE2"/>
<dbReference type="OrthoDB" id="5211at2759"/>
<dbReference type="PANTHER" id="PTHR43448">
    <property type="entry name" value="PROTOHEME IX FARNESYLTRANSFERASE, MITOCHONDRIAL"/>
    <property type="match status" value="1"/>
</dbReference>
<protein>
    <submittedName>
        <fullName evidence="3">Uncharacterized protein</fullName>
    </submittedName>
</protein>
<dbReference type="AlphaFoldDB" id="G4TJE2"/>
<evidence type="ECO:0000313" key="3">
    <source>
        <dbReference type="EMBL" id="CCA71439.1"/>
    </source>
</evidence>
<evidence type="ECO:0000313" key="4">
    <source>
        <dbReference type="Proteomes" id="UP000007148"/>
    </source>
</evidence>
<dbReference type="Proteomes" id="UP000007148">
    <property type="component" value="Unassembled WGS sequence"/>
</dbReference>
<dbReference type="GO" id="GO:0006784">
    <property type="term" value="P:heme A biosynthetic process"/>
    <property type="evidence" value="ECO:0007669"/>
    <property type="project" value="TreeGrafter"/>
</dbReference>